<evidence type="ECO:0000256" key="1">
    <source>
        <dbReference type="ARBA" id="ARBA00011975"/>
    </source>
</evidence>
<evidence type="ECO:0000313" key="8">
    <source>
        <dbReference type="EMBL" id="QJR10495.1"/>
    </source>
</evidence>
<proteinExistence type="inferred from homology"/>
<dbReference type="PROSITE" id="PS51679">
    <property type="entry name" value="SAM_MT_C5"/>
    <property type="match status" value="1"/>
</dbReference>
<evidence type="ECO:0000256" key="4">
    <source>
        <dbReference type="ARBA" id="ARBA00022691"/>
    </source>
</evidence>
<dbReference type="GO" id="GO:0003677">
    <property type="term" value="F:DNA binding"/>
    <property type="evidence" value="ECO:0007669"/>
    <property type="project" value="TreeGrafter"/>
</dbReference>
<evidence type="ECO:0000256" key="3">
    <source>
        <dbReference type="ARBA" id="ARBA00022679"/>
    </source>
</evidence>
<name>A0A6M4GU19_9PROT</name>
<gene>
    <name evidence="8" type="primary">aplIM</name>
    <name evidence="8" type="ORF">DSM104443_01559</name>
</gene>
<dbReference type="PANTHER" id="PTHR10629">
    <property type="entry name" value="CYTOSINE-SPECIFIC METHYLTRANSFERASE"/>
    <property type="match status" value="1"/>
</dbReference>
<evidence type="ECO:0000313" key="9">
    <source>
        <dbReference type="Proteomes" id="UP000501534"/>
    </source>
</evidence>
<dbReference type="KEGG" id="uru:DSM104443_01559"/>
<dbReference type="EC" id="2.1.1.37" evidence="1"/>
<dbReference type="SUPFAM" id="SSF53335">
    <property type="entry name" value="S-adenosyl-L-methionine-dependent methyltransferases"/>
    <property type="match status" value="1"/>
</dbReference>
<dbReference type="GO" id="GO:0044027">
    <property type="term" value="P:negative regulation of gene expression via chromosomal CpG island methylation"/>
    <property type="evidence" value="ECO:0007669"/>
    <property type="project" value="TreeGrafter"/>
</dbReference>
<keyword evidence="9" id="KW-1185">Reference proteome</keyword>
<dbReference type="PRINTS" id="PR00105">
    <property type="entry name" value="C5METTRFRASE"/>
</dbReference>
<dbReference type="InterPro" id="IPR050390">
    <property type="entry name" value="C5-Methyltransferase"/>
</dbReference>
<dbReference type="AlphaFoldDB" id="A0A6M4GU19"/>
<dbReference type="RefSeq" id="WP_212757035.1">
    <property type="nucleotide sequence ID" value="NZ_CP053069.1"/>
</dbReference>
<dbReference type="GO" id="GO:0032259">
    <property type="term" value="P:methylation"/>
    <property type="evidence" value="ECO:0007669"/>
    <property type="project" value="UniProtKB-KW"/>
</dbReference>
<comment type="catalytic activity">
    <reaction evidence="6">
        <text>a 2'-deoxycytidine in DNA + S-adenosyl-L-methionine = a 5-methyl-2'-deoxycytidine in DNA + S-adenosyl-L-homocysteine + H(+)</text>
        <dbReference type="Rhea" id="RHEA:13681"/>
        <dbReference type="Rhea" id="RHEA-COMP:11369"/>
        <dbReference type="Rhea" id="RHEA-COMP:11370"/>
        <dbReference type="ChEBI" id="CHEBI:15378"/>
        <dbReference type="ChEBI" id="CHEBI:57856"/>
        <dbReference type="ChEBI" id="CHEBI:59789"/>
        <dbReference type="ChEBI" id="CHEBI:85452"/>
        <dbReference type="ChEBI" id="CHEBI:85454"/>
        <dbReference type="EC" id="2.1.1.37"/>
    </reaction>
</comment>
<dbReference type="InterPro" id="IPR029063">
    <property type="entry name" value="SAM-dependent_MTases_sf"/>
</dbReference>
<reference evidence="8 9" key="1">
    <citation type="submission" date="2020-04" db="EMBL/GenBank/DDBJ databases">
        <title>Usitatibacter rugosus gen. nov., sp. nov. and Usitatibacter palustris sp. nov., novel members of Usitatibacteraceae fam. nov. within the order Nitrosomonadales isolated from soil.</title>
        <authorList>
            <person name="Huber K.J."/>
            <person name="Neumann-Schaal M."/>
            <person name="Geppert A."/>
            <person name="Luckner M."/>
            <person name="Wanner G."/>
            <person name="Overmann J."/>
        </authorList>
    </citation>
    <scope>NUCLEOTIDE SEQUENCE [LARGE SCALE GENOMIC DNA]</scope>
    <source>
        <strain evidence="8 9">0125_3</strain>
    </source>
</reference>
<dbReference type="PROSITE" id="PS00094">
    <property type="entry name" value="C5_MTASE_1"/>
    <property type="match status" value="1"/>
</dbReference>
<keyword evidence="5" id="KW-0680">Restriction system</keyword>
<dbReference type="PROSITE" id="PS00095">
    <property type="entry name" value="C5_MTASE_2"/>
    <property type="match status" value="1"/>
</dbReference>
<keyword evidence="3 7" id="KW-0808">Transferase</keyword>
<keyword evidence="2 7" id="KW-0489">Methyltransferase</keyword>
<evidence type="ECO:0000256" key="2">
    <source>
        <dbReference type="ARBA" id="ARBA00022603"/>
    </source>
</evidence>
<comment type="similarity">
    <text evidence="7">Belongs to the class I-like SAM-binding methyltransferase superfamily. C5-methyltransferase family.</text>
</comment>
<dbReference type="REBASE" id="396014">
    <property type="entry name" value="M.Nba1253ORF1559P"/>
</dbReference>
<dbReference type="GO" id="GO:0009307">
    <property type="term" value="P:DNA restriction-modification system"/>
    <property type="evidence" value="ECO:0007669"/>
    <property type="project" value="UniProtKB-KW"/>
</dbReference>
<evidence type="ECO:0000256" key="7">
    <source>
        <dbReference type="PROSITE-ProRule" id="PRU01016"/>
    </source>
</evidence>
<dbReference type="Gene3D" id="3.40.50.150">
    <property type="entry name" value="Vaccinia Virus protein VP39"/>
    <property type="match status" value="1"/>
</dbReference>
<protein>
    <recommendedName>
        <fullName evidence="1">DNA (cytosine-5-)-methyltransferase</fullName>
        <ecNumber evidence="1">2.1.1.37</ecNumber>
    </recommendedName>
</protein>
<dbReference type="InterPro" id="IPR031303">
    <property type="entry name" value="C5_meth_CS"/>
</dbReference>
<dbReference type="Pfam" id="PF00145">
    <property type="entry name" value="DNA_methylase"/>
    <property type="match status" value="2"/>
</dbReference>
<accession>A0A6M4GU19</accession>
<dbReference type="Proteomes" id="UP000501534">
    <property type="component" value="Chromosome"/>
</dbReference>
<dbReference type="EMBL" id="CP053069">
    <property type="protein sequence ID" value="QJR10495.1"/>
    <property type="molecule type" value="Genomic_DNA"/>
</dbReference>
<evidence type="ECO:0000256" key="5">
    <source>
        <dbReference type="ARBA" id="ARBA00022747"/>
    </source>
</evidence>
<dbReference type="Gene3D" id="3.90.120.10">
    <property type="entry name" value="DNA Methylase, subunit A, domain 2"/>
    <property type="match status" value="1"/>
</dbReference>
<dbReference type="GO" id="GO:0003886">
    <property type="term" value="F:DNA (cytosine-5-)-methyltransferase activity"/>
    <property type="evidence" value="ECO:0007669"/>
    <property type="project" value="UniProtKB-EC"/>
</dbReference>
<keyword evidence="4 7" id="KW-0949">S-adenosyl-L-methionine</keyword>
<organism evidence="8 9">
    <name type="scientific">Usitatibacter rugosus</name>
    <dbReference type="NCBI Taxonomy" id="2732067"/>
    <lineage>
        <taxon>Bacteria</taxon>
        <taxon>Pseudomonadati</taxon>
        <taxon>Pseudomonadota</taxon>
        <taxon>Betaproteobacteria</taxon>
        <taxon>Nitrosomonadales</taxon>
        <taxon>Usitatibacteraceae</taxon>
        <taxon>Usitatibacter</taxon>
    </lineage>
</organism>
<dbReference type="InterPro" id="IPR018117">
    <property type="entry name" value="C5_DNA_meth_AS"/>
</dbReference>
<sequence>MTNDTFADTILVTHSRTLPAQMSKKTSSLECVELFAGAGGLALGFSASRVKHCAILEWNKYACDTIRANRRAHVAALAGWPEPLEIDVRDVDFSKYSDASIVSGGVPCQPFSMGGLHRANLDPRDMFPSAIRAVREVSPKAFVFENVRGLTRPSFANYFEYIRLCLEFPNLVPKRNEEWEEHLARLERHKTKGGMPEYRVVARVLDAADYGVPQRRHRVFIVGVKASLEKEFTFPDATHSQTSLLFDQYVSGEYWERHKIAKKRRRAPGATLEQKINSIRDVLHETMLLPWRTVRDAISDLPDPTKGGDGVQAHVYQPGARSYAGHTGSPFDEPAKALKSGVHGVPGGENALRDLDGNVRYFTVRESARLQCFPDEFSFSGSWSEAMRQLGNAVPVRLASAVSSRVVATIG</sequence>
<dbReference type="InterPro" id="IPR001525">
    <property type="entry name" value="C5_MeTfrase"/>
</dbReference>
<dbReference type="PANTHER" id="PTHR10629:SF52">
    <property type="entry name" value="DNA (CYTOSINE-5)-METHYLTRANSFERASE 1"/>
    <property type="match status" value="1"/>
</dbReference>
<evidence type="ECO:0000256" key="6">
    <source>
        <dbReference type="ARBA" id="ARBA00047422"/>
    </source>
</evidence>
<feature type="active site" evidence="7">
    <location>
        <position position="108"/>
    </location>
</feature>